<dbReference type="Pfam" id="PF14808">
    <property type="entry name" value="TMEM164"/>
    <property type="match status" value="1"/>
</dbReference>
<feature type="transmembrane region" description="Helical" evidence="1">
    <location>
        <begin position="52"/>
        <end position="71"/>
    </location>
</feature>
<feature type="transmembrane region" description="Helical" evidence="1">
    <location>
        <begin position="190"/>
        <end position="211"/>
    </location>
</feature>
<comment type="caution">
    <text evidence="2">The sequence shown here is derived from an EMBL/GenBank/DDBJ whole genome shotgun (WGS) entry which is preliminary data.</text>
</comment>
<reference evidence="2" key="1">
    <citation type="submission" date="2019-08" db="EMBL/GenBank/DDBJ databases">
        <authorList>
            <person name="Kucharzyk K."/>
            <person name="Murdoch R.W."/>
            <person name="Higgins S."/>
            <person name="Loffler F."/>
        </authorList>
    </citation>
    <scope>NUCLEOTIDE SEQUENCE</scope>
</reference>
<name>A0A645CDT6_9ZZZZ</name>
<keyword evidence="1" id="KW-0472">Membrane</keyword>
<accession>A0A645CDT6</accession>
<keyword evidence="1" id="KW-0812">Transmembrane</keyword>
<dbReference type="AlphaFoldDB" id="A0A645CDT6"/>
<gene>
    <name evidence="2" type="ORF">SDC9_122049</name>
</gene>
<evidence type="ECO:0000313" key="2">
    <source>
        <dbReference type="EMBL" id="MPM75058.1"/>
    </source>
</evidence>
<organism evidence="2">
    <name type="scientific">bioreactor metagenome</name>
    <dbReference type="NCBI Taxonomy" id="1076179"/>
    <lineage>
        <taxon>unclassified sequences</taxon>
        <taxon>metagenomes</taxon>
        <taxon>ecological metagenomes</taxon>
    </lineage>
</organism>
<feature type="transmembrane region" description="Helical" evidence="1">
    <location>
        <begin position="108"/>
        <end position="129"/>
    </location>
</feature>
<dbReference type="EMBL" id="VSSQ01026375">
    <property type="protein sequence ID" value="MPM75058.1"/>
    <property type="molecule type" value="Genomic_DNA"/>
</dbReference>
<sequence length="215" mass="24490">MLSLCVLFSVLGIRFYRRMSPRGRAAFLKVIAVFELVLELIKDFFLTAKGEFGLEYLPLHLCSLSILILLIDAWHPTSLSGDLLYCLTLPGALSGMLFPNWLDFPIYTFLSLHSFLFHTILVVYPLLRLCAGEISPNWRNLSKCFALLAGAAFPIYWFDQYFNLNYFFLNGGSPGSPLDPLVALMGDPGYILGLLLLVLFVWLALYLPWIIRKRR</sequence>
<feature type="transmembrane region" description="Helical" evidence="1">
    <location>
        <begin position="141"/>
        <end position="158"/>
    </location>
</feature>
<proteinExistence type="predicted"/>
<protein>
    <submittedName>
        <fullName evidence="2">Uncharacterized protein</fullName>
    </submittedName>
</protein>
<keyword evidence="1" id="KW-1133">Transmembrane helix</keyword>
<evidence type="ECO:0000256" key="1">
    <source>
        <dbReference type="SAM" id="Phobius"/>
    </source>
</evidence>